<dbReference type="Ensembl" id="ENSXETT00000112841">
    <property type="protein sequence ID" value="ENSXETP00000109968"/>
    <property type="gene ID" value="ENSXETG00000030371"/>
</dbReference>
<dbReference type="CDD" id="cd09280">
    <property type="entry name" value="RNase_HI_eukaryote_like"/>
    <property type="match status" value="1"/>
</dbReference>
<dbReference type="Bgee" id="ENSXETG00000030371">
    <property type="expression patterns" value="Expressed in testis and 13 other cell types or tissues"/>
</dbReference>
<dbReference type="SUPFAM" id="SSF53098">
    <property type="entry name" value="Ribonuclease H-like"/>
    <property type="match status" value="1"/>
</dbReference>
<dbReference type="InterPro" id="IPR002156">
    <property type="entry name" value="RNaseH_domain"/>
</dbReference>
<dbReference type="GO" id="GO:0004523">
    <property type="term" value="F:RNA-DNA hybrid ribonuclease activity"/>
    <property type="evidence" value="ECO:0007669"/>
    <property type="project" value="InterPro"/>
</dbReference>
<organism evidence="4">
    <name type="scientific">Xenopus tropicalis</name>
    <name type="common">Western clawed frog</name>
    <name type="synonym">Silurana tropicalis</name>
    <dbReference type="NCBI Taxonomy" id="8364"/>
    <lineage>
        <taxon>Eukaryota</taxon>
        <taxon>Metazoa</taxon>
        <taxon>Chordata</taxon>
        <taxon>Craniata</taxon>
        <taxon>Vertebrata</taxon>
        <taxon>Euteleostomi</taxon>
        <taxon>Amphibia</taxon>
        <taxon>Batrachia</taxon>
        <taxon>Anura</taxon>
        <taxon>Pipoidea</taxon>
        <taxon>Pipidae</taxon>
        <taxon>Xenopodinae</taxon>
        <taxon>Xenopus</taxon>
        <taxon>Silurana</taxon>
    </lineage>
</organism>
<evidence type="ECO:0000256" key="2">
    <source>
        <dbReference type="SAM" id="MobiDB-lite"/>
    </source>
</evidence>
<dbReference type="InterPro" id="IPR012337">
    <property type="entry name" value="RNaseH-like_sf"/>
</dbReference>
<dbReference type="PANTHER" id="PTHR10642">
    <property type="entry name" value="RIBONUCLEASE H1"/>
    <property type="match status" value="1"/>
</dbReference>
<dbReference type="Pfam" id="PF00075">
    <property type="entry name" value="RNase_H"/>
    <property type="match status" value="1"/>
</dbReference>
<dbReference type="AlphaFoldDB" id="A0A803JPR3"/>
<feature type="region of interest" description="Disordered" evidence="2">
    <location>
        <begin position="169"/>
        <end position="190"/>
    </location>
</feature>
<proteinExistence type="inferred from homology"/>
<dbReference type="InterPro" id="IPR011320">
    <property type="entry name" value="RNase_H1_N"/>
</dbReference>
<evidence type="ECO:0000313" key="4">
    <source>
        <dbReference type="Ensembl" id="ENSXETP00000109968"/>
    </source>
</evidence>
<dbReference type="InterPro" id="IPR036397">
    <property type="entry name" value="RNaseH_sf"/>
</dbReference>
<dbReference type="Gene3D" id="3.40.970.10">
    <property type="entry name" value="Ribonuclease H1, N-terminal domain"/>
    <property type="match status" value="1"/>
</dbReference>
<reference evidence="4" key="2">
    <citation type="submission" date="2021-03" db="UniProtKB">
        <authorList>
            <consortium name="Ensembl"/>
        </authorList>
    </citation>
    <scope>IDENTIFICATION</scope>
</reference>
<feature type="domain" description="RNase H type-1" evidence="3">
    <location>
        <begin position="43"/>
        <end position="189"/>
    </location>
</feature>
<accession>A0A803JPR3</accession>
<dbReference type="Pfam" id="PF01693">
    <property type="entry name" value="Cauli_VI"/>
    <property type="match status" value="1"/>
</dbReference>
<dbReference type="PROSITE" id="PS50879">
    <property type="entry name" value="RNASE_H_1"/>
    <property type="match status" value="1"/>
</dbReference>
<protein>
    <submittedName>
        <fullName evidence="4">Ribonuclease H1</fullName>
    </submittedName>
</protein>
<dbReference type="GeneTree" id="ENSGT00390000003466"/>
<evidence type="ECO:0000256" key="1">
    <source>
        <dbReference type="ARBA" id="ARBA00005300"/>
    </source>
</evidence>
<dbReference type="GO" id="GO:0003676">
    <property type="term" value="F:nucleic acid binding"/>
    <property type="evidence" value="ECO:0007669"/>
    <property type="project" value="InterPro"/>
</dbReference>
<reference evidence="4" key="1">
    <citation type="journal article" date="2010" name="Science">
        <title>The genome of the Western clawed frog Xenopus tropicalis.</title>
        <authorList>
            <person name="Hellsten U."/>
            <person name="Harland R.M."/>
            <person name="Gilchrist M.J."/>
            <person name="Hendrix D."/>
            <person name="Jurka J."/>
            <person name="Kapitonov V."/>
            <person name="Ovcharenko I."/>
            <person name="Putnam N.H."/>
            <person name="Shu S."/>
            <person name="Taher L."/>
            <person name="Blitz I.L."/>
            <person name="Blumberg B."/>
            <person name="Dichmann D.S."/>
            <person name="Dubchak I."/>
            <person name="Amaya E."/>
            <person name="Detter J.C."/>
            <person name="Fletcher R."/>
            <person name="Gerhard D.S."/>
            <person name="Goodstein D."/>
            <person name="Graves T."/>
            <person name="Grigoriev I.V."/>
            <person name="Grimwood J."/>
            <person name="Kawashima T."/>
            <person name="Lindquist E."/>
            <person name="Lucas S.M."/>
            <person name="Mead P.E."/>
            <person name="Mitros T."/>
            <person name="Ogino H."/>
            <person name="Ohta Y."/>
            <person name="Poliakov A.V."/>
            <person name="Pollet N."/>
            <person name="Robert J."/>
            <person name="Salamov A."/>
            <person name="Sater A.K."/>
            <person name="Schmutz J."/>
            <person name="Terry A."/>
            <person name="Vize P.D."/>
            <person name="Warren W.C."/>
            <person name="Wells D."/>
            <person name="Wills A."/>
            <person name="Wilson R.K."/>
            <person name="Zimmerman L.B."/>
            <person name="Zorn A.M."/>
            <person name="Grainger R."/>
            <person name="Grammer T."/>
            <person name="Khokha M.K."/>
            <person name="Richardson P.M."/>
            <person name="Rokhsar D.S."/>
        </authorList>
    </citation>
    <scope>NUCLEOTIDE SEQUENCE [LARGE SCALE GENOMIC DNA]</scope>
    <source>
        <strain evidence="4">Nigerian</strain>
    </source>
</reference>
<comment type="similarity">
    <text evidence="1">Belongs to the RNase H family.</text>
</comment>
<sequence>MLKEECKEQVDRYPNASFKKLPTHSEARNYVRSHETSSPYSSAGRSAQVYTDGCCSRNGQYGANGGIGVYWGPGDSRNVSAKLKGRQTNQRAEIEAACTAVEQARDDNITSLNINTDSRFTIKGMTQWVPRWKENGWKTIDGRDVINKQDFQKLDKACENMDIKWNYVPGHSGSVGNDRADQLAKAGSRK</sequence>
<dbReference type="InterPro" id="IPR050092">
    <property type="entry name" value="RNase_H"/>
</dbReference>
<gene>
    <name evidence="4" type="primary">rnaseh1</name>
</gene>
<dbReference type="FunFam" id="3.30.420.10:FF:000049">
    <property type="entry name" value="Ribonuclease H1"/>
    <property type="match status" value="1"/>
</dbReference>
<evidence type="ECO:0000259" key="3">
    <source>
        <dbReference type="PROSITE" id="PS50879"/>
    </source>
</evidence>
<dbReference type="InterPro" id="IPR037056">
    <property type="entry name" value="RNase_H1_N_sf"/>
</dbReference>
<dbReference type="PANTHER" id="PTHR10642:SF33">
    <property type="entry name" value="RIBONUCLEASE H1-LIKE"/>
    <property type="match status" value="1"/>
</dbReference>
<dbReference type="Gene3D" id="3.30.420.10">
    <property type="entry name" value="Ribonuclease H-like superfamily/Ribonuclease H"/>
    <property type="match status" value="1"/>
</dbReference>
<name>A0A803JPR3_XENTR</name>